<feature type="domain" description="EamA" evidence="2">
    <location>
        <begin position="2"/>
        <end position="142"/>
    </location>
</feature>
<dbReference type="AlphaFoldDB" id="A0A5C6AZG9"/>
<protein>
    <submittedName>
        <fullName evidence="3">EamA-like transporter family protein</fullName>
    </submittedName>
</protein>
<dbReference type="SUPFAM" id="SSF103481">
    <property type="entry name" value="Multidrug resistance efflux transporter EmrE"/>
    <property type="match status" value="2"/>
</dbReference>
<dbReference type="GO" id="GO:0016020">
    <property type="term" value="C:membrane"/>
    <property type="evidence" value="ECO:0007669"/>
    <property type="project" value="InterPro"/>
</dbReference>
<feature type="transmembrane region" description="Helical" evidence="1">
    <location>
        <begin position="281"/>
        <end position="298"/>
    </location>
</feature>
<dbReference type="Pfam" id="PF00892">
    <property type="entry name" value="EamA"/>
    <property type="match status" value="1"/>
</dbReference>
<comment type="caution">
    <text evidence="3">The sequence shown here is derived from an EMBL/GenBank/DDBJ whole genome shotgun (WGS) entry which is preliminary data.</text>
</comment>
<feature type="transmembrane region" description="Helical" evidence="1">
    <location>
        <begin position="250"/>
        <end position="269"/>
    </location>
</feature>
<evidence type="ECO:0000313" key="4">
    <source>
        <dbReference type="Proteomes" id="UP000320176"/>
    </source>
</evidence>
<dbReference type="Gene3D" id="1.10.3730.20">
    <property type="match status" value="1"/>
</dbReference>
<reference evidence="3 4" key="1">
    <citation type="submission" date="2019-02" db="EMBL/GenBank/DDBJ databases">
        <title>Deep-cultivation of Planctomycetes and their phenomic and genomic characterization uncovers novel biology.</title>
        <authorList>
            <person name="Wiegand S."/>
            <person name="Jogler M."/>
            <person name="Boedeker C."/>
            <person name="Pinto D."/>
            <person name="Vollmers J."/>
            <person name="Rivas-Marin E."/>
            <person name="Kohn T."/>
            <person name="Peeters S.H."/>
            <person name="Heuer A."/>
            <person name="Rast P."/>
            <person name="Oberbeckmann S."/>
            <person name="Bunk B."/>
            <person name="Jeske O."/>
            <person name="Meyerdierks A."/>
            <person name="Storesund J.E."/>
            <person name="Kallscheuer N."/>
            <person name="Luecker S."/>
            <person name="Lage O.M."/>
            <person name="Pohl T."/>
            <person name="Merkel B.J."/>
            <person name="Hornburger P."/>
            <person name="Mueller R.-W."/>
            <person name="Bruemmer F."/>
            <person name="Labrenz M."/>
            <person name="Spormann A.M."/>
            <person name="Op Den Camp H."/>
            <person name="Overmann J."/>
            <person name="Amann R."/>
            <person name="Jetten M.S.M."/>
            <person name="Mascher T."/>
            <person name="Medema M.H."/>
            <person name="Devos D.P."/>
            <person name="Kaster A.-K."/>
            <person name="Ovreas L."/>
            <person name="Rohde M."/>
            <person name="Galperin M.Y."/>
            <person name="Jogler C."/>
        </authorList>
    </citation>
    <scope>NUCLEOTIDE SEQUENCE [LARGE SCALE GENOMIC DNA]</scope>
    <source>
        <strain evidence="3 4">Pla52n</strain>
    </source>
</reference>
<dbReference type="RefSeq" id="WP_146520356.1">
    <property type="nucleotide sequence ID" value="NZ_CP151726.1"/>
</dbReference>
<feature type="transmembrane region" description="Helical" evidence="1">
    <location>
        <begin position="104"/>
        <end position="123"/>
    </location>
</feature>
<dbReference type="OrthoDB" id="244774at2"/>
<evidence type="ECO:0000259" key="2">
    <source>
        <dbReference type="Pfam" id="PF00892"/>
    </source>
</evidence>
<keyword evidence="1" id="KW-1133">Transmembrane helix</keyword>
<feature type="transmembrane region" description="Helical" evidence="1">
    <location>
        <begin position="129"/>
        <end position="148"/>
    </location>
</feature>
<keyword evidence="4" id="KW-1185">Reference proteome</keyword>
<feature type="transmembrane region" description="Helical" evidence="1">
    <location>
        <begin position="71"/>
        <end position="92"/>
    </location>
</feature>
<feature type="transmembrane region" description="Helical" evidence="1">
    <location>
        <begin position="29"/>
        <end position="51"/>
    </location>
</feature>
<dbReference type="InterPro" id="IPR000620">
    <property type="entry name" value="EamA_dom"/>
</dbReference>
<feature type="transmembrane region" description="Helical" evidence="1">
    <location>
        <begin position="192"/>
        <end position="213"/>
    </location>
</feature>
<dbReference type="PANTHER" id="PTHR22911">
    <property type="entry name" value="ACYL-MALONYL CONDENSING ENZYME-RELATED"/>
    <property type="match status" value="1"/>
</dbReference>
<name>A0A5C6AZG9_9BACT</name>
<dbReference type="Proteomes" id="UP000320176">
    <property type="component" value="Unassembled WGS sequence"/>
</dbReference>
<accession>A0A5C6AZG9</accession>
<evidence type="ECO:0000256" key="1">
    <source>
        <dbReference type="SAM" id="Phobius"/>
    </source>
</evidence>
<organism evidence="3 4">
    <name type="scientific">Stieleria varia</name>
    <dbReference type="NCBI Taxonomy" id="2528005"/>
    <lineage>
        <taxon>Bacteria</taxon>
        <taxon>Pseudomonadati</taxon>
        <taxon>Planctomycetota</taxon>
        <taxon>Planctomycetia</taxon>
        <taxon>Pirellulales</taxon>
        <taxon>Pirellulaceae</taxon>
        <taxon>Stieleria</taxon>
    </lineage>
</organism>
<evidence type="ECO:0000313" key="3">
    <source>
        <dbReference type="EMBL" id="TWU05038.1"/>
    </source>
</evidence>
<dbReference type="EMBL" id="SJPN01000003">
    <property type="protein sequence ID" value="TWU05038.1"/>
    <property type="molecule type" value="Genomic_DNA"/>
</dbReference>
<dbReference type="PANTHER" id="PTHR22911:SF137">
    <property type="entry name" value="SOLUTE CARRIER FAMILY 35 MEMBER G2-RELATED"/>
    <property type="match status" value="1"/>
</dbReference>
<feature type="transmembrane region" description="Helical" evidence="1">
    <location>
        <begin position="225"/>
        <end position="244"/>
    </location>
</feature>
<feature type="transmembrane region" description="Helical" evidence="1">
    <location>
        <begin position="160"/>
        <end position="177"/>
    </location>
</feature>
<gene>
    <name evidence="3" type="ORF">Pla52n_30840</name>
</gene>
<keyword evidence="1" id="KW-0812">Transmembrane</keyword>
<proteinExistence type="predicted"/>
<dbReference type="InterPro" id="IPR037185">
    <property type="entry name" value="EmrE-like"/>
</dbReference>
<keyword evidence="1" id="KW-0472">Membrane</keyword>
<sequence>MNWIFLSLISAVLLGVYDVSKKLSVRGNAVPIVLLISVTVGAVIWLPMIVWSHGFPSSVPVESLRVDALSWAQHGLLLTKSILVGASWTFAFTALKHLPLSIGAPIRATSPLWTILIATIAMGERPTPMQWLGIAIVMAGFWRFSLVGNREGIRFTRDRWVACMVIATLLGAISSIYDKWLLQSAMIRPATVQAWFTVYLVPVMLPMAVRWYFRDRPKHPFQWRRTILWISPLLLAADFAYFTALSDPDAMIAIVSTLRRSSVVIALAFGARALREVNFRAKAVCVAMILAGVALLTIA</sequence>